<organism evidence="1 2">
    <name type="scientific">Pseudonocardia hydrocarbonoxydans</name>
    <dbReference type="NCBI Taxonomy" id="76726"/>
    <lineage>
        <taxon>Bacteria</taxon>
        <taxon>Bacillati</taxon>
        <taxon>Actinomycetota</taxon>
        <taxon>Actinomycetes</taxon>
        <taxon>Pseudonocardiales</taxon>
        <taxon>Pseudonocardiaceae</taxon>
        <taxon>Pseudonocardia</taxon>
    </lineage>
</organism>
<dbReference type="AlphaFoldDB" id="A0A4Y3WU10"/>
<gene>
    <name evidence="1" type="ORF">PHY01_45470</name>
</gene>
<dbReference type="RefSeq" id="WP_170183933.1">
    <property type="nucleotide sequence ID" value="NZ_BAAARZ010000010.1"/>
</dbReference>
<dbReference type="EMBL" id="BJNG01000041">
    <property type="protein sequence ID" value="GEC22264.1"/>
    <property type="molecule type" value="Genomic_DNA"/>
</dbReference>
<evidence type="ECO:0000313" key="2">
    <source>
        <dbReference type="Proteomes" id="UP000320338"/>
    </source>
</evidence>
<comment type="caution">
    <text evidence="1">The sequence shown here is derived from an EMBL/GenBank/DDBJ whole genome shotgun (WGS) entry which is preliminary data.</text>
</comment>
<protein>
    <submittedName>
        <fullName evidence="1">Uncharacterized protein</fullName>
    </submittedName>
</protein>
<dbReference type="Proteomes" id="UP000320338">
    <property type="component" value="Unassembled WGS sequence"/>
</dbReference>
<reference evidence="1 2" key="1">
    <citation type="submission" date="2019-06" db="EMBL/GenBank/DDBJ databases">
        <title>Whole genome shotgun sequence of Pseudonocardia hydrocarbonoxydans NBRC 14498.</title>
        <authorList>
            <person name="Hosoyama A."/>
            <person name="Uohara A."/>
            <person name="Ohji S."/>
            <person name="Ichikawa N."/>
        </authorList>
    </citation>
    <scope>NUCLEOTIDE SEQUENCE [LARGE SCALE GENOMIC DNA]</scope>
    <source>
        <strain evidence="1 2">NBRC 14498</strain>
    </source>
</reference>
<keyword evidence="2" id="KW-1185">Reference proteome</keyword>
<accession>A0A4Y3WU10</accession>
<sequence>MITTMSFVPVHGTRLWTEAAFVPVGRARVAKPRPSVVTLGGIDLDNSTGMSAVRCRLR</sequence>
<name>A0A4Y3WU10_9PSEU</name>
<proteinExistence type="predicted"/>
<evidence type="ECO:0000313" key="1">
    <source>
        <dbReference type="EMBL" id="GEC22264.1"/>
    </source>
</evidence>